<evidence type="ECO:0000313" key="3">
    <source>
        <dbReference type="Proteomes" id="UP000611762"/>
    </source>
</evidence>
<keyword evidence="2" id="KW-0413">Isomerase</keyword>
<protein>
    <submittedName>
        <fullName evidence="2">Sugar phosphate isomerase/epimerase</fullName>
    </submittedName>
</protein>
<dbReference type="GO" id="GO:0016853">
    <property type="term" value="F:isomerase activity"/>
    <property type="evidence" value="ECO:0007669"/>
    <property type="project" value="UniProtKB-KW"/>
</dbReference>
<dbReference type="InterPro" id="IPR013022">
    <property type="entry name" value="Xyl_isomerase-like_TIM-brl"/>
</dbReference>
<sequence length="264" mass="29236">MKQYAIGMSTCGELICPEDFLKYAKAGVCKMELSFPCHAYSGIDWAALKRGADSAGVELFSVHLPFSMESNPAQLDESVRQAAVKNFKNIMAKSSVTGAGVYVIHASSEPILDADRPAAMKNAKKSLAELAGFARKMGVRIAVEDLPRTCLGKNSDEILELISAHENLYVCFDTNHLLGEDISAFVERVGGKIITTHVSDYDFIDERHWLPGRGSINWPELMDALDKAGYNGPLMYELKMGRLTPEDFVQNAQELMERRPLTKR</sequence>
<dbReference type="AlphaFoldDB" id="A0A926DKW0"/>
<organism evidence="2 3">
    <name type="scientific">Congzhengia minquanensis</name>
    <dbReference type="NCBI Taxonomy" id="2763657"/>
    <lineage>
        <taxon>Bacteria</taxon>
        <taxon>Bacillati</taxon>
        <taxon>Bacillota</taxon>
        <taxon>Clostridia</taxon>
        <taxon>Eubacteriales</taxon>
        <taxon>Oscillospiraceae</taxon>
        <taxon>Congzhengia</taxon>
    </lineage>
</organism>
<dbReference type="EMBL" id="JACRSU010000001">
    <property type="protein sequence ID" value="MBC8539711.1"/>
    <property type="molecule type" value="Genomic_DNA"/>
</dbReference>
<keyword evidence="3" id="KW-1185">Reference proteome</keyword>
<feature type="domain" description="Xylose isomerase-like TIM barrel" evidence="1">
    <location>
        <begin position="26"/>
        <end position="256"/>
    </location>
</feature>
<dbReference type="SUPFAM" id="SSF51658">
    <property type="entry name" value="Xylose isomerase-like"/>
    <property type="match status" value="1"/>
</dbReference>
<dbReference type="Pfam" id="PF01261">
    <property type="entry name" value="AP_endonuc_2"/>
    <property type="match status" value="1"/>
</dbReference>
<dbReference type="InterPro" id="IPR050312">
    <property type="entry name" value="IolE/XylAMocC-like"/>
</dbReference>
<dbReference type="PANTHER" id="PTHR12110">
    <property type="entry name" value="HYDROXYPYRUVATE ISOMERASE"/>
    <property type="match status" value="1"/>
</dbReference>
<dbReference type="Gene3D" id="3.20.20.150">
    <property type="entry name" value="Divalent-metal-dependent TIM barrel enzymes"/>
    <property type="match status" value="1"/>
</dbReference>
<evidence type="ECO:0000259" key="1">
    <source>
        <dbReference type="Pfam" id="PF01261"/>
    </source>
</evidence>
<dbReference type="PANTHER" id="PTHR12110:SF53">
    <property type="entry name" value="BLR5974 PROTEIN"/>
    <property type="match status" value="1"/>
</dbReference>
<dbReference type="InterPro" id="IPR036237">
    <property type="entry name" value="Xyl_isomerase-like_sf"/>
</dbReference>
<proteinExistence type="predicted"/>
<comment type="caution">
    <text evidence="2">The sequence shown here is derived from an EMBL/GenBank/DDBJ whole genome shotgun (WGS) entry which is preliminary data.</text>
</comment>
<dbReference type="RefSeq" id="WP_249310923.1">
    <property type="nucleotide sequence ID" value="NZ_JACRSU010000001.1"/>
</dbReference>
<accession>A0A926DKW0</accession>
<evidence type="ECO:0000313" key="2">
    <source>
        <dbReference type="EMBL" id="MBC8539711.1"/>
    </source>
</evidence>
<reference evidence="2" key="1">
    <citation type="submission" date="2020-08" db="EMBL/GenBank/DDBJ databases">
        <title>Genome public.</title>
        <authorList>
            <person name="Liu C."/>
            <person name="Sun Q."/>
        </authorList>
    </citation>
    <scope>NUCLEOTIDE SEQUENCE</scope>
    <source>
        <strain evidence="2">H8</strain>
    </source>
</reference>
<dbReference type="Proteomes" id="UP000611762">
    <property type="component" value="Unassembled WGS sequence"/>
</dbReference>
<gene>
    <name evidence="2" type="ORF">H8698_01820</name>
</gene>
<name>A0A926DKW0_9FIRM</name>